<gene>
    <name evidence="2" type="ORF">KCV03_g2554</name>
</gene>
<dbReference type="PANTHER" id="PTHR42085:SF2">
    <property type="entry name" value="F-BOX DOMAIN-CONTAINING PROTEIN"/>
    <property type="match status" value="1"/>
</dbReference>
<reference evidence="2" key="1">
    <citation type="journal article" date="2021" name="J Fungi (Basel)">
        <title>Virulence traits and population genomics of the black yeast Aureobasidium melanogenum.</title>
        <authorList>
            <person name="Cernosa A."/>
            <person name="Sun X."/>
            <person name="Gostincar C."/>
            <person name="Fang C."/>
            <person name="Gunde-Cimerman N."/>
            <person name="Song Z."/>
        </authorList>
    </citation>
    <scope>NUCLEOTIDE SEQUENCE</scope>
    <source>
        <strain evidence="2">EXF-8016</strain>
    </source>
</reference>
<organism evidence="2 3">
    <name type="scientific">Aureobasidium melanogenum</name>
    <name type="common">Aureobasidium pullulans var. melanogenum</name>
    <dbReference type="NCBI Taxonomy" id="46634"/>
    <lineage>
        <taxon>Eukaryota</taxon>
        <taxon>Fungi</taxon>
        <taxon>Dikarya</taxon>
        <taxon>Ascomycota</taxon>
        <taxon>Pezizomycotina</taxon>
        <taxon>Dothideomycetes</taxon>
        <taxon>Dothideomycetidae</taxon>
        <taxon>Dothideales</taxon>
        <taxon>Saccotheciaceae</taxon>
        <taxon>Aureobasidium</taxon>
    </lineage>
</organism>
<dbReference type="EMBL" id="JAHFYH010000012">
    <property type="protein sequence ID" value="KAH0226389.1"/>
    <property type="molecule type" value="Genomic_DNA"/>
</dbReference>
<name>A0A9P8GKB8_AURME</name>
<sequence length="318" mass="36855">MYPSEELGSPSLALSIEVPRSPSLPGSGTPLWDSMSLPSSPSLRARVPDSNRGRAEPPFRFLDLPAEIRNMIYEFSFSSYPISWSTDLLCSCEYDFAHHAYLCVMKRQFQPPSIASVNKLIREEAMCLYYGTSNFRWYWDPLRVNSGGGRLFLPDSIEVLAHVLNFAAINGVLIKSITVCSPHDCHWPDYVWKDLTMSVRFLAQLQRSVDLIGRAHPMLRELKFEDENAFTRRLFNFSGILEPSILRHHQSLVRKLRLFLRDDPEGVEMLDIIEEIESENWWCEMELRREKKELMRIQNKAKGLERWTGVLRSRPSKD</sequence>
<evidence type="ECO:0000313" key="3">
    <source>
        <dbReference type="Proteomes" id="UP000767238"/>
    </source>
</evidence>
<feature type="non-terminal residue" evidence="2">
    <location>
        <position position="318"/>
    </location>
</feature>
<evidence type="ECO:0000313" key="2">
    <source>
        <dbReference type="EMBL" id="KAH0226389.1"/>
    </source>
</evidence>
<proteinExistence type="predicted"/>
<comment type="caution">
    <text evidence="2">The sequence shown here is derived from an EMBL/GenBank/DDBJ whole genome shotgun (WGS) entry which is preliminary data.</text>
</comment>
<feature type="region of interest" description="Disordered" evidence="1">
    <location>
        <begin position="32"/>
        <end position="52"/>
    </location>
</feature>
<dbReference type="OrthoDB" id="5272396at2759"/>
<dbReference type="AlphaFoldDB" id="A0A9P8GKB8"/>
<dbReference type="InterPro" id="IPR038883">
    <property type="entry name" value="AN11006-like"/>
</dbReference>
<dbReference type="Proteomes" id="UP000767238">
    <property type="component" value="Unassembled WGS sequence"/>
</dbReference>
<reference evidence="2" key="2">
    <citation type="submission" date="2021-08" db="EMBL/GenBank/DDBJ databases">
        <authorList>
            <person name="Gostincar C."/>
            <person name="Sun X."/>
            <person name="Song Z."/>
            <person name="Gunde-Cimerman N."/>
        </authorList>
    </citation>
    <scope>NUCLEOTIDE SEQUENCE</scope>
    <source>
        <strain evidence="2">EXF-8016</strain>
    </source>
</reference>
<protein>
    <submittedName>
        <fullName evidence="2">Uncharacterized protein</fullName>
    </submittedName>
</protein>
<dbReference type="PANTHER" id="PTHR42085">
    <property type="entry name" value="F-BOX DOMAIN-CONTAINING PROTEIN"/>
    <property type="match status" value="1"/>
</dbReference>
<evidence type="ECO:0000256" key="1">
    <source>
        <dbReference type="SAM" id="MobiDB-lite"/>
    </source>
</evidence>
<accession>A0A9P8GKB8</accession>